<dbReference type="Gene3D" id="3.20.20.450">
    <property type="entry name" value="EAL domain"/>
    <property type="match status" value="1"/>
</dbReference>
<dbReference type="SUPFAM" id="SSF141868">
    <property type="entry name" value="EAL domain-like"/>
    <property type="match status" value="1"/>
</dbReference>
<dbReference type="InterPro" id="IPR050706">
    <property type="entry name" value="Cyclic-di-GMP_PDE-like"/>
</dbReference>
<protein>
    <submittedName>
        <fullName evidence="3">EAL domain, c-di-GMP-specific phosphodiesterase class I (Or its enzymatically inactive variant)</fullName>
    </submittedName>
</protein>
<dbReference type="SMART" id="SM00267">
    <property type="entry name" value="GGDEF"/>
    <property type="match status" value="1"/>
</dbReference>
<dbReference type="InterPro" id="IPR029016">
    <property type="entry name" value="GAF-like_dom_sf"/>
</dbReference>
<dbReference type="PROSITE" id="PS50887">
    <property type="entry name" value="GGDEF"/>
    <property type="match status" value="1"/>
</dbReference>
<dbReference type="InterPro" id="IPR035919">
    <property type="entry name" value="EAL_sf"/>
</dbReference>
<name>A0A1G7SR55_9GAMM</name>
<dbReference type="PANTHER" id="PTHR33121:SF79">
    <property type="entry name" value="CYCLIC DI-GMP PHOSPHODIESTERASE PDED-RELATED"/>
    <property type="match status" value="1"/>
</dbReference>
<dbReference type="Proteomes" id="UP000198641">
    <property type="component" value="Unassembled WGS sequence"/>
</dbReference>
<dbReference type="EMBL" id="FNCI01000007">
    <property type="protein sequence ID" value="SDG25274.1"/>
    <property type="molecule type" value="Genomic_DNA"/>
</dbReference>
<reference evidence="3 4" key="1">
    <citation type="submission" date="2016-10" db="EMBL/GenBank/DDBJ databases">
        <authorList>
            <person name="de Groot N.N."/>
        </authorList>
    </citation>
    <scope>NUCLEOTIDE SEQUENCE [LARGE SCALE GENOMIC DNA]</scope>
    <source>
        <strain evidence="3 4">BH539</strain>
    </source>
</reference>
<dbReference type="PANTHER" id="PTHR33121">
    <property type="entry name" value="CYCLIC DI-GMP PHOSPHODIESTERASE PDEF"/>
    <property type="match status" value="1"/>
</dbReference>
<dbReference type="RefSeq" id="WP_092525890.1">
    <property type="nucleotide sequence ID" value="NZ_FNCI01000007.1"/>
</dbReference>
<dbReference type="Pfam" id="PF00563">
    <property type="entry name" value="EAL"/>
    <property type="match status" value="1"/>
</dbReference>
<dbReference type="SUPFAM" id="SSF55781">
    <property type="entry name" value="GAF domain-like"/>
    <property type="match status" value="1"/>
</dbReference>
<feature type="domain" description="EAL" evidence="1">
    <location>
        <begin position="351"/>
        <end position="605"/>
    </location>
</feature>
<gene>
    <name evidence="3" type="ORF">SAMN05216571_10786</name>
</gene>
<dbReference type="PROSITE" id="PS50883">
    <property type="entry name" value="EAL"/>
    <property type="match status" value="1"/>
</dbReference>
<proteinExistence type="predicted"/>
<dbReference type="InterPro" id="IPR029787">
    <property type="entry name" value="Nucleotide_cyclase"/>
</dbReference>
<dbReference type="Gene3D" id="3.30.450.40">
    <property type="match status" value="1"/>
</dbReference>
<sequence length="605" mass="67165">MSESISGVTTTGTEQARLRELEALKLLGTQAEQRFDRLTRLIADVLEAPICLVSLLDSDQVWIKSAVGMPAGTSHQRDIFLCHRTLKQEPGQVLLMEDATQEVELASNSLVTGPEGVRFYAGLALYGPGGLPVGTLCVMDRVPRTLCEAELRRLRAFGQQVEHEITITERLRGASDDLLDQAFYDPDSSLPKKLLGQEQLQRLVDAAQAEGRKGALAAVHFLHFDEFLTTYGREALSEAIWLFAERLRRLAGPGGLVSRPERDSLMVSRADFLTHKEALRWVERVHEDVIVPYPVGEGQRSALVAIGVCEFAGDVANAHELIRRANLAKESALGPGLRRYEAKLDQQVKRRDQMSRALIKALENDELALHYQPILRGCGGPMLACEALARWHSEEFGFVSPGEFIPLTEGSPHLCRTFTRWVLNQACRAALEWNLGMPHPVAVTINIAGSEFYRQGFVADVEEALITTGLARDLLIIEVTEQTLIQHIDDAVGTLHQLRWRGVRCALDDFGTGYSSLSYLRQLPLDILKIDRSFLDNLAVDKTAQEVTRGIANIGKVLKMDVVAEGIETPEQQAVLRDLGIEHMQGFLWHRPMPLDVLRGALQSA</sequence>
<dbReference type="Pfam" id="PF00990">
    <property type="entry name" value="GGDEF"/>
    <property type="match status" value="1"/>
</dbReference>
<dbReference type="InterPro" id="IPR000160">
    <property type="entry name" value="GGDEF_dom"/>
</dbReference>
<organism evidence="3 4">
    <name type="scientific">Onishia taeanensis</name>
    <dbReference type="NCBI Taxonomy" id="284577"/>
    <lineage>
        <taxon>Bacteria</taxon>
        <taxon>Pseudomonadati</taxon>
        <taxon>Pseudomonadota</taxon>
        <taxon>Gammaproteobacteria</taxon>
        <taxon>Oceanospirillales</taxon>
        <taxon>Halomonadaceae</taxon>
        <taxon>Onishia</taxon>
    </lineage>
</organism>
<dbReference type="Pfam" id="PF01590">
    <property type="entry name" value="GAF"/>
    <property type="match status" value="1"/>
</dbReference>
<dbReference type="InterPro" id="IPR043128">
    <property type="entry name" value="Rev_trsase/Diguanyl_cyclase"/>
</dbReference>
<dbReference type="AlphaFoldDB" id="A0A1G7SR55"/>
<dbReference type="Gene3D" id="3.30.70.270">
    <property type="match status" value="1"/>
</dbReference>
<evidence type="ECO:0000259" key="2">
    <source>
        <dbReference type="PROSITE" id="PS50887"/>
    </source>
</evidence>
<keyword evidence="4" id="KW-1185">Reference proteome</keyword>
<dbReference type="STRING" id="284577.SAMN05216571_10786"/>
<evidence type="ECO:0000313" key="3">
    <source>
        <dbReference type="EMBL" id="SDG25274.1"/>
    </source>
</evidence>
<dbReference type="CDD" id="cd01948">
    <property type="entry name" value="EAL"/>
    <property type="match status" value="1"/>
</dbReference>
<dbReference type="GO" id="GO:0071111">
    <property type="term" value="F:cyclic-guanylate-specific phosphodiesterase activity"/>
    <property type="evidence" value="ECO:0007669"/>
    <property type="project" value="InterPro"/>
</dbReference>
<dbReference type="SUPFAM" id="SSF55073">
    <property type="entry name" value="Nucleotide cyclase"/>
    <property type="match status" value="1"/>
</dbReference>
<evidence type="ECO:0000313" key="4">
    <source>
        <dbReference type="Proteomes" id="UP000198641"/>
    </source>
</evidence>
<evidence type="ECO:0000259" key="1">
    <source>
        <dbReference type="PROSITE" id="PS50883"/>
    </source>
</evidence>
<dbReference type="SMART" id="SM00052">
    <property type="entry name" value="EAL"/>
    <property type="match status" value="1"/>
</dbReference>
<dbReference type="OrthoDB" id="6597954at2"/>
<feature type="domain" description="GGDEF" evidence="2">
    <location>
        <begin position="212"/>
        <end position="345"/>
    </location>
</feature>
<accession>A0A1G7SR55</accession>
<dbReference type="InterPro" id="IPR001633">
    <property type="entry name" value="EAL_dom"/>
</dbReference>
<dbReference type="SMART" id="SM00065">
    <property type="entry name" value="GAF"/>
    <property type="match status" value="1"/>
</dbReference>
<dbReference type="InterPro" id="IPR003018">
    <property type="entry name" value="GAF"/>
</dbReference>